<gene>
    <name evidence="2" type="ORF">F3K53_06455</name>
</gene>
<proteinExistence type="predicted"/>
<evidence type="ECO:0000313" key="2">
    <source>
        <dbReference type="EMBL" id="KAA6184140.1"/>
    </source>
</evidence>
<evidence type="ECO:0000256" key="1">
    <source>
        <dbReference type="SAM" id="MobiDB-lite"/>
    </source>
</evidence>
<feature type="region of interest" description="Disordered" evidence="1">
    <location>
        <begin position="1"/>
        <end position="32"/>
    </location>
</feature>
<evidence type="ECO:0008006" key="4">
    <source>
        <dbReference type="Google" id="ProtNLM"/>
    </source>
</evidence>
<protein>
    <recommendedName>
        <fullName evidence="4">Peptidase C58 YopT-type domain-containing protein</fullName>
    </recommendedName>
</protein>
<evidence type="ECO:0000313" key="3">
    <source>
        <dbReference type="Proteomes" id="UP000323909"/>
    </source>
</evidence>
<dbReference type="RefSeq" id="WP_150055031.1">
    <property type="nucleotide sequence ID" value="NZ_VWXT01000077.1"/>
</dbReference>
<accession>A0A5M8FJI8</accession>
<comment type="caution">
    <text evidence="2">The sequence shown here is derived from an EMBL/GenBank/DDBJ whole genome shotgun (WGS) entry which is preliminary data.</text>
</comment>
<dbReference type="EMBL" id="VWXT01000077">
    <property type="protein sequence ID" value="KAA6184140.1"/>
    <property type="molecule type" value="Genomic_DNA"/>
</dbReference>
<feature type="region of interest" description="Disordered" evidence="1">
    <location>
        <begin position="1279"/>
        <end position="1315"/>
    </location>
</feature>
<dbReference type="CDD" id="cd20495">
    <property type="entry name" value="C58_PaToxP-like"/>
    <property type="match status" value="1"/>
</dbReference>
<reference evidence="2 3" key="1">
    <citation type="submission" date="2019-09" db="EMBL/GenBank/DDBJ databases">
        <title>Genomic sequencing of 4 copper resistant soil isolates.</title>
        <authorList>
            <person name="Havryliuk O."/>
        </authorList>
    </citation>
    <scope>NUCLEOTIDE SEQUENCE [LARGE SCALE GENOMIC DNA]</scope>
    <source>
        <strain evidence="2 3">UKR4</strain>
    </source>
</reference>
<name>A0A5M8FJI8_PSEVE</name>
<sequence>MPAPQPLLAASHVARQKHEAPSPPAPAEARRTEGDQALAMEYRAALLRAANGGQDIKISVAPASTFGLFWAQLQSAFQSPEVLQWIRKKGIAPQSITLNPQFGQISFTQKHALDPTHTLHTVSQDDKEWAAISGPILQAARVICAGRPDTPFTPPATILDEPVPWTLVGQFYNEPLGLTAPAMRARAAQITPAQGFNPLDPITSAGLIESRSDSALQDHKALLGDIFNRYQIVTELRHLAASVENGSVLVERIEDELKSRLVDLSSDSTYQSPSKGKWKQAPLLQLLRDHDCDIPTSHEQLVNLATSLATPQSKAPANGNLGGALAWPEPLAQDNLEQLRADIRAGKIGTITLSPFGTVLDYLLNNRPISTEEQGNPRRLIDTLIHSPRGVALGNALQAAFEARGVKGSPADWLLAALNVESGPDAGKSTNTSPGYIEGYRLVSADTLGHSPSAIIKALEDQLVTNGSASSPQKAKIRAHLLLASRAPEFLVKDIPDQVRVGAHNWVSFTTAVARIEATAPGATAGMSYAQIMLEADNAPISEAQRQVEYAAQSEAIKDWGVANGMSYPVTEAAIKAVREAFSTQIRELKEASETRLAEMPSTKALALAQLKKAIPEMDPALFEKKCITLQPSSRYFPGPYSILDMYIDGRCLLGTPDSADNWGPAGRAVVAAITLGQVAIKPDGKPATWVSSSSEINVSDVLAKLHDLPRPLTTFKEQFPVFANAVKKTTSAQLKLLISALPREDRENLEFGKLTIRREIVYRFKDHPKRVTEGALLIETQRNGKVMTYEIDRLKGTITKHADKSYQEYPPTARLSLHPGKRFDVIAPEGKHPAGLADEKKGAQGAFNSFSSARTQYIVDAMIADMDLPAVETYAKGATTFETEVPAHEILTEIALNLIPLRSAIKNFNAGNIGDGIIDLAVDIFGFIMALGPAIKGAKALAAGASVLSKALQVGKILGRAAVGALNPVSGLDDLGRGLLHAGRKAITAGYKGVKHLRGSYRSVNLLSLAKKPDIAEGTYKAANGASQRNVLAKYDEATDKWHAFDPRTQQMYGKALDDFAIAPPGSNDVNNLQAIAGKDTFWSRMTKAVEMLKGTSGNYDLLKAASKNHDAAAIGSIKLAGRATDSGAVFQNGKWYKYDPNTQRPYGPALSDFKPKVVAFEGEIKISLADSWYGKMIASIVAPAADNPNFRQEYLTTITKAENNSPAAYLKGLNNGKPEAIYGYSPTLKVDDLKRLAVAERRSAEELGSLARRISDLEILPRRLEVEVGSAKGGAQSAAYKKGYDKGNPAEYKKSDDGVAPTASTAGGDADKPVGITGFSDDLTLNQLAELATAPGRTPAELGHLVRYMEKRRIKVSLENYAVFNAEIAAAGGKATPLPQGFYLSQAALLSEGECAALSNVMATAVKQGKQEIFIKNLYNAMVPTLTPDEIAAMQKINPQKAALEQHRAIRVPKFRKQLDELQSVLGNKFHLDRASLQVPYTEIIAKLERANSSTTLLINGPGHGITAGVQVFPGKKQWFYFDPDLGKVTFDSEAKMSAALESTIKSGSAKNGITSGVEKTPDKKQWFYFDPNFGKATFDSQAKMSAALESTLRSGRTKNLLPHYGNNPALPEYKISVFDEVELNNTLRAQLSADSSDVSNLFRAEL</sequence>
<dbReference type="Proteomes" id="UP000323909">
    <property type="component" value="Unassembled WGS sequence"/>
</dbReference>
<organism evidence="2 3">
    <name type="scientific">Pseudomonas veronii</name>
    <dbReference type="NCBI Taxonomy" id="76761"/>
    <lineage>
        <taxon>Bacteria</taxon>
        <taxon>Pseudomonadati</taxon>
        <taxon>Pseudomonadota</taxon>
        <taxon>Gammaproteobacteria</taxon>
        <taxon>Pseudomonadales</taxon>
        <taxon>Pseudomonadaceae</taxon>
        <taxon>Pseudomonas</taxon>
    </lineage>
</organism>